<keyword evidence="3" id="KW-1185">Reference proteome</keyword>
<dbReference type="RefSeq" id="WP_089810283.1">
    <property type="nucleotide sequence ID" value="NZ_FOYT01000004.1"/>
</dbReference>
<evidence type="ECO:0000259" key="1">
    <source>
        <dbReference type="Pfam" id="PF01978"/>
    </source>
</evidence>
<dbReference type="Pfam" id="PF01978">
    <property type="entry name" value="TrmB"/>
    <property type="match status" value="1"/>
</dbReference>
<sequence>MPDSMSKQLEADIECEGLLECFYGLKQLDKECYRALVTADDPLTVDGVADAVDRERSTAYRAVQRLLESGFIEKEQVNYDQGGYYHVYSPADSDEIATNMQRMLNDWYAEMGQLIGEFERKYDRESTDDARSAMSR</sequence>
<gene>
    <name evidence="2" type="ORF">SAMN04487947_3640</name>
</gene>
<dbReference type="AlphaFoldDB" id="A0A1I6IS52"/>
<dbReference type="InterPro" id="IPR002831">
    <property type="entry name" value="Tscrpt_reg_TrmB_N"/>
</dbReference>
<accession>A0A1I6IS52</accession>
<dbReference type="SUPFAM" id="SSF46785">
    <property type="entry name" value="Winged helix' DNA-binding domain"/>
    <property type="match status" value="1"/>
</dbReference>
<evidence type="ECO:0000313" key="2">
    <source>
        <dbReference type="EMBL" id="SFR69567.1"/>
    </source>
</evidence>
<dbReference type="STRING" id="553469.SAMN04487947_3640"/>
<dbReference type="InterPro" id="IPR036388">
    <property type="entry name" value="WH-like_DNA-bd_sf"/>
</dbReference>
<dbReference type="InterPro" id="IPR036390">
    <property type="entry name" value="WH_DNA-bd_sf"/>
</dbReference>
<dbReference type="Gene3D" id="1.10.10.10">
    <property type="entry name" value="Winged helix-like DNA-binding domain superfamily/Winged helix DNA-binding domain"/>
    <property type="match status" value="1"/>
</dbReference>
<evidence type="ECO:0000313" key="3">
    <source>
        <dbReference type="Proteomes" id="UP000198531"/>
    </source>
</evidence>
<dbReference type="Proteomes" id="UP000198531">
    <property type="component" value="Unassembled WGS sequence"/>
</dbReference>
<name>A0A1I6IS52_9EURY</name>
<dbReference type="OrthoDB" id="9141at2157"/>
<reference evidence="3" key="1">
    <citation type="submission" date="2016-10" db="EMBL/GenBank/DDBJ databases">
        <authorList>
            <person name="Varghese N."/>
            <person name="Submissions S."/>
        </authorList>
    </citation>
    <scope>NUCLEOTIDE SEQUENCE [LARGE SCALE GENOMIC DNA]</scope>
    <source>
        <strain evidence="3">CGMCC 1.7736</strain>
    </source>
</reference>
<protein>
    <submittedName>
        <fullName evidence="2">Predicted transcriptional regulator</fullName>
    </submittedName>
</protein>
<organism evidence="2 3">
    <name type="scientific">Halogeometricum rufum</name>
    <dbReference type="NCBI Taxonomy" id="553469"/>
    <lineage>
        <taxon>Archaea</taxon>
        <taxon>Methanobacteriati</taxon>
        <taxon>Methanobacteriota</taxon>
        <taxon>Stenosarchaea group</taxon>
        <taxon>Halobacteria</taxon>
        <taxon>Halobacteriales</taxon>
        <taxon>Haloferacaceae</taxon>
        <taxon>Halogeometricum</taxon>
    </lineage>
</organism>
<proteinExistence type="predicted"/>
<feature type="domain" description="Transcription regulator TrmB N-terminal" evidence="1">
    <location>
        <begin position="19"/>
        <end position="92"/>
    </location>
</feature>
<dbReference type="EMBL" id="FOYT01000004">
    <property type="protein sequence ID" value="SFR69567.1"/>
    <property type="molecule type" value="Genomic_DNA"/>
</dbReference>